<evidence type="ECO:0000313" key="3">
    <source>
        <dbReference type="Proteomes" id="UP000661163"/>
    </source>
</evidence>
<dbReference type="SUPFAM" id="SSF51182">
    <property type="entry name" value="RmlC-like cupins"/>
    <property type="match status" value="1"/>
</dbReference>
<dbReference type="Pfam" id="PF12973">
    <property type="entry name" value="Cupin_7"/>
    <property type="match status" value="1"/>
</dbReference>
<gene>
    <name evidence="2" type="ORF">GR217_37820</name>
</gene>
<dbReference type="InterPro" id="IPR014710">
    <property type="entry name" value="RmlC-like_jellyroll"/>
</dbReference>
<feature type="domain" description="ChrR-like cupin" evidence="1">
    <location>
        <begin position="17"/>
        <end position="104"/>
    </location>
</feature>
<dbReference type="RefSeq" id="WP_204331077.1">
    <property type="nucleotide sequence ID" value="NZ_WUFC01000168.1"/>
</dbReference>
<dbReference type="InterPro" id="IPR012807">
    <property type="entry name" value="Anti-sigma_ChrR"/>
</dbReference>
<evidence type="ECO:0000259" key="1">
    <source>
        <dbReference type="Pfam" id="PF12973"/>
    </source>
</evidence>
<dbReference type="Gene3D" id="2.60.120.10">
    <property type="entry name" value="Jelly Rolls"/>
    <property type="match status" value="1"/>
</dbReference>
<dbReference type="EMBL" id="WUFC01000168">
    <property type="protein sequence ID" value="NEI53337.1"/>
    <property type="molecule type" value="Genomic_DNA"/>
</dbReference>
<dbReference type="NCBIfam" id="TIGR02451">
    <property type="entry name" value="anti_sig_ChrR"/>
    <property type="match status" value="1"/>
</dbReference>
<accession>A0AAE5C757</accession>
<sequence>PEGAPWPAGLDGCRFGPWKWIAPGMRWSRLLAPPEAAANVFLLRIGPGRSLPSHTHGGVEWTQVLHGRFHDGHALFGPGDFDAADGSIHHQPVVQGTDDCICLAAVDGRLRFDGLLARLAGSLVGL</sequence>
<dbReference type="InterPro" id="IPR011051">
    <property type="entry name" value="RmlC_Cupin_sf"/>
</dbReference>
<organism evidence="2 3">
    <name type="scientific">Rhizobium ruizarguesonis</name>
    <dbReference type="NCBI Taxonomy" id="2081791"/>
    <lineage>
        <taxon>Bacteria</taxon>
        <taxon>Pseudomonadati</taxon>
        <taxon>Pseudomonadota</taxon>
        <taxon>Alphaproteobacteria</taxon>
        <taxon>Hyphomicrobiales</taxon>
        <taxon>Rhizobiaceae</taxon>
        <taxon>Rhizobium/Agrobacterium group</taxon>
        <taxon>Rhizobium</taxon>
    </lineage>
</organism>
<feature type="non-terminal residue" evidence="2">
    <location>
        <position position="1"/>
    </location>
</feature>
<comment type="caution">
    <text evidence="2">The sequence shown here is derived from an EMBL/GenBank/DDBJ whole genome shotgun (WGS) entry which is preliminary data.</text>
</comment>
<dbReference type="InterPro" id="IPR025979">
    <property type="entry name" value="ChrR-like_cupin_dom"/>
</dbReference>
<dbReference type="AlphaFoldDB" id="A0AAE5C757"/>
<proteinExistence type="predicted"/>
<dbReference type="Proteomes" id="UP000661163">
    <property type="component" value="Unassembled WGS sequence"/>
</dbReference>
<name>A0AAE5C757_9HYPH</name>
<evidence type="ECO:0000313" key="2">
    <source>
        <dbReference type="EMBL" id="NEI53337.1"/>
    </source>
</evidence>
<reference evidence="2 3" key="1">
    <citation type="submission" date="2019-12" db="EMBL/GenBank/DDBJ databases">
        <title>Rhizobium genotypes associated with high levels of biological nitrogen fixation by grain legumes in a temperate-maritime cropping system.</title>
        <authorList>
            <person name="Maluk M."/>
            <person name="Francesc Ferrando Molina F."/>
            <person name="Lopez Del Egido L."/>
            <person name="Lafos M."/>
            <person name="Langarica-Fuentes A."/>
            <person name="Gebre Yohannes G."/>
            <person name="Young M.W."/>
            <person name="Martin P."/>
            <person name="Gantlett R."/>
            <person name="Kenicer G."/>
            <person name="Hawes C."/>
            <person name="Begg G.S."/>
            <person name="Quilliam R.S."/>
            <person name="Squire G.R."/>
            <person name="Poole P.S."/>
            <person name="Young P.W."/>
            <person name="Iannetta P.M."/>
            <person name="James E.K."/>
        </authorList>
    </citation>
    <scope>NUCLEOTIDE SEQUENCE [LARGE SCALE GENOMIC DNA]</scope>
    <source>
        <strain evidence="2 3">JHI985</strain>
    </source>
</reference>
<protein>
    <submittedName>
        <fullName evidence="2">Transcriptional regulator</fullName>
    </submittedName>
</protein>